<gene>
    <name evidence="3" type="ORF">FLACOL_01530</name>
</gene>
<dbReference type="Pfam" id="PF05598">
    <property type="entry name" value="DUF772"/>
    <property type="match status" value="1"/>
</dbReference>
<evidence type="ECO:0000313" key="3">
    <source>
        <dbReference type="EMBL" id="SPE77535.1"/>
    </source>
</evidence>
<accession>A0A2N9PB16</accession>
<protein>
    <recommendedName>
        <fullName evidence="5">Transposase</fullName>
    </recommendedName>
</protein>
<dbReference type="Pfam" id="PF13586">
    <property type="entry name" value="DDE_Tnp_1_2"/>
    <property type="match status" value="1"/>
</dbReference>
<evidence type="ECO:0000259" key="2">
    <source>
        <dbReference type="Pfam" id="PF13586"/>
    </source>
</evidence>
<evidence type="ECO:0000259" key="1">
    <source>
        <dbReference type="Pfam" id="PF05598"/>
    </source>
</evidence>
<evidence type="ECO:0000313" key="4">
    <source>
        <dbReference type="Proteomes" id="UP000238180"/>
    </source>
</evidence>
<organism evidence="3 4">
    <name type="scientific">Flavobacterium columnare</name>
    <dbReference type="NCBI Taxonomy" id="996"/>
    <lineage>
        <taxon>Bacteria</taxon>
        <taxon>Pseudomonadati</taxon>
        <taxon>Bacteroidota</taxon>
        <taxon>Flavobacteriia</taxon>
        <taxon>Flavobacteriales</taxon>
        <taxon>Flavobacteriaceae</taxon>
        <taxon>Flavobacterium</taxon>
    </lineage>
</organism>
<dbReference type="AlphaFoldDB" id="A0A2N9PB16"/>
<sequence length="489" mass="57315">MRAPAPQYTSPKQLVLEGFESPFDRKLNPNNRWVVFSKLLPWDEICELYWQEVPEKHTGRPDLNPRIVIGSLIIKHLCDLDDRETVDQISENIYTQYFLVYSSFTDEPPFHASLFVEFRKRLGLEQINAINQRIVKMKQGIELSNKIDKNYYQDDFHNGSLILDATACPHDIAYSTDLDLLNDSREKYEELIDLLFCSSSINKKPRNYREKARKEYLKTAQKKSKSKKEIRTAIKKQLSYIKRNINSIHLLLDSFEIISFAPKEYKYWLVIQHLYDQQKQMYGRKIYSIEHGIMNIDNPIVRGSSKVKVEFGAKINLSMLDGMSFLDDLSWDAFNEEARLKNSVEKYKARFGYYPKEVLANKIYCNRENRAYLKENRILLKAKPLGRPSKEALSNQVRPDEHNPIEAKFGSAKTGYGLDRIKARYSNTSEIWIACIILVLNLVKLAQVELLWELIIDFFSKIKYQSKKISMTHFYGCQGYFINPINFKN</sequence>
<proteinExistence type="predicted"/>
<dbReference type="InterPro" id="IPR047710">
    <property type="entry name" value="Transpos_IS5-like"/>
</dbReference>
<dbReference type="InterPro" id="IPR008490">
    <property type="entry name" value="Transposase_InsH_N"/>
</dbReference>
<dbReference type="PANTHER" id="PTHR33803">
    <property type="entry name" value="IS1478 TRANSPOSASE"/>
    <property type="match status" value="1"/>
</dbReference>
<feature type="domain" description="Transposase InsH N-terminal" evidence="1">
    <location>
        <begin position="23"/>
        <end position="121"/>
    </location>
</feature>
<name>A0A2N9PB16_9FLAO</name>
<feature type="domain" description="Transposase DDE" evidence="2">
    <location>
        <begin position="358"/>
        <end position="442"/>
    </location>
</feature>
<dbReference type="NCBIfam" id="NF033578">
    <property type="entry name" value="transpos_IS5_1"/>
    <property type="match status" value="1"/>
</dbReference>
<dbReference type="EMBL" id="OLKH01000091">
    <property type="protein sequence ID" value="SPE77535.1"/>
    <property type="molecule type" value="Genomic_DNA"/>
</dbReference>
<reference evidence="3 4" key="1">
    <citation type="submission" date="2018-02" db="EMBL/GenBank/DDBJ databases">
        <authorList>
            <person name="Cohen D.B."/>
            <person name="Kent A.D."/>
        </authorList>
    </citation>
    <scope>NUCLEOTIDE SEQUENCE [LARGE SCALE GENOMIC DNA]</scope>
    <source>
        <strain evidence="3">CIP109753</strain>
    </source>
</reference>
<dbReference type="InterPro" id="IPR025668">
    <property type="entry name" value="Tnp_DDE_dom"/>
</dbReference>
<dbReference type="Proteomes" id="UP000238180">
    <property type="component" value="Unassembled WGS sequence"/>
</dbReference>
<evidence type="ECO:0008006" key="5">
    <source>
        <dbReference type="Google" id="ProtNLM"/>
    </source>
</evidence>
<dbReference type="PANTHER" id="PTHR33803:SF3">
    <property type="entry name" value="BLL1974 PROTEIN"/>
    <property type="match status" value="1"/>
</dbReference>